<sequence length="137" mass="15176">MKNTILILLSCALLSAGFACSDDDELKVDPNALVNTQWAAHDTIPWMALGVYPLIGTYNLSLGETDFTLDVQEVASRQPCWANDTTYQVTGTYSFEPPILYLRSETETIEAKVNYSTTQITLGPTQHAVTLRQRSTN</sequence>
<feature type="signal peptide" evidence="1">
    <location>
        <begin position="1"/>
        <end position="21"/>
    </location>
</feature>
<dbReference type="Proteomes" id="UP000278164">
    <property type="component" value="Unassembled WGS sequence"/>
</dbReference>
<comment type="caution">
    <text evidence="2">The sequence shown here is derived from an EMBL/GenBank/DDBJ whole genome shotgun (WGS) entry which is preliminary data.</text>
</comment>
<feature type="chain" id="PRO_5018077543" evidence="1">
    <location>
        <begin position="22"/>
        <end position="137"/>
    </location>
</feature>
<dbReference type="RefSeq" id="WP_121735683.1">
    <property type="nucleotide sequence ID" value="NZ_QXXG01000003.1"/>
</dbReference>
<name>A0A3L7ZQ54_PARDI</name>
<accession>A0A3L7ZQ54</accession>
<dbReference type="AlphaFoldDB" id="A0A3L7ZQ54"/>
<reference evidence="2 3" key="1">
    <citation type="submission" date="2018-09" db="EMBL/GenBank/DDBJ databases">
        <title>Murine metabolic-syndrome-specific gut microbial biobank.</title>
        <authorList>
            <person name="Liu C."/>
        </authorList>
    </citation>
    <scope>NUCLEOTIDE SEQUENCE [LARGE SCALE GENOMIC DNA]</scope>
    <source>
        <strain evidence="2 3">8-P5</strain>
    </source>
</reference>
<protein>
    <submittedName>
        <fullName evidence="2">Uncharacterized protein</fullName>
    </submittedName>
</protein>
<keyword evidence="1" id="KW-0732">Signal</keyword>
<organism evidence="2 3">
    <name type="scientific">Parabacteroides distasonis</name>
    <dbReference type="NCBI Taxonomy" id="823"/>
    <lineage>
        <taxon>Bacteria</taxon>
        <taxon>Pseudomonadati</taxon>
        <taxon>Bacteroidota</taxon>
        <taxon>Bacteroidia</taxon>
        <taxon>Bacteroidales</taxon>
        <taxon>Tannerellaceae</taxon>
        <taxon>Parabacteroides</taxon>
    </lineage>
</organism>
<evidence type="ECO:0000313" key="2">
    <source>
        <dbReference type="EMBL" id="RLT73878.1"/>
    </source>
</evidence>
<dbReference type="PROSITE" id="PS51257">
    <property type="entry name" value="PROKAR_LIPOPROTEIN"/>
    <property type="match status" value="1"/>
</dbReference>
<evidence type="ECO:0000313" key="3">
    <source>
        <dbReference type="Proteomes" id="UP000278164"/>
    </source>
</evidence>
<evidence type="ECO:0000256" key="1">
    <source>
        <dbReference type="SAM" id="SignalP"/>
    </source>
</evidence>
<proteinExistence type="predicted"/>
<dbReference type="EMBL" id="RAYI01000012">
    <property type="protein sequence ID" value="RLT73878.1"/>
    <property type="molecule type" value="Genomic_DNA"/>
</dbReference>
<gene>
    <name evidence="2" type="ORF">D7V78_07480</name>
</gene>